<feature type="region of interest" description="Disordered" evidence="2">
    <location>
        <begin position="117"/>
        <end position="170"/>
    </location>
</feature>
<dbReference type="PROSITE" id="PS50405">
    <property type="entry name" value="GST_CTER"/>
    <property type="match status" value="1"/>
</dbReference>
<keyword evidence="6" id="KW-1185">Reference proteome</keyword>
<evidence type="ECO:0000256" key="2">
    <source>
        <dbReference type="SAM" id="MobiDB-lite"/>
    </source>
</evidence>
<dbReference type="SFLD" id="SFLDG00358">
    <property type="entry name" value="Main_(cytGST)"/>
    <property type="match status" value="1"/>
</dbReference>
<evidence type="ECO:0000256" key="1">
    <source>
        <dbReference type="ARBA" id="ARBA00007409"/>
    </source>
</evidence>
<evidence type="ECO:0000313" key="6">
    <source>
        <dbReference type="Proteomes" id="UP001302126"/>
    </source>
</evidence>
<dbReference type="PROSITE" id="PS50404">
    <property type="entry name" value="GST_NTER"/>
    <property type="match status" value="1"/>
</dbReference>
<comment type="similarity">
    <text evidence="1">Belongs to the GST superfamily.</text>
</comment>
<protein>
    <submittedName>
        <fullName evidence="5">Glutathione S-transferase</fullName>
    </submittedName>
</protein>
<dbReference type="PANTHER" id="PTHR43968:SF6">
    <property type="entry name" value="GLUTATHIONE S-TRANSFERASE OMEGA"/>
    <property type="match status" value="1"/>
</dbReference>
<reference evidence="5" key="1">
    <citation type="journal article" date="2023" name="Mol. Phylogenet. Evol.">
        <title>Genome-scale phylogeny and comparative genomics of the fungal order Sordariales.</title>
        <authorList>
            <person name="Hensen N."/>
            <person name="Bonometti L."/>
            <person name="Westerberg I."/>
            <person name="Brannstrom I.O."/>
            <person name="Guillou S."/>
            <person name="Cros-Aarteil S."/>
            <person name="Calhoun S."/>
            <person name="Haridas S."/>
            <person name="Kuo A."/>
            <person name="Mondo S."/>
            <person name="Pangilinan J."/>
            <person name="Riley R."/>
            <person name="LaButti K."/>
            <person name="Andreopoulos B."/>
            <person name="Lipzen A."/>
            <person name="Chen C."/>
            <person name="Yan M."/>
            <person name="Daum C."/>
            <person name="Ng V."/>
            <person name="Clum A."/>
            <person name="Steindorff A."/>
            <person name="Ohm R.A."/>
            <person name="Martin F."/>
            <person name="Silar P."/>
            <person name="Natvig D.O."/>
            <person name="Lalanne C."/>
            <person name="Gautier V."/>
            <person name="Ament-Velasquez S.L."/>
            <person name="Kruys A."/>
            <person name="Hutchinson M.I."/>
            <person name="Powell A.J."/>
            <person name="Barry K."/>
            <person name="Miller A.N."/>
            <person name="Grigoriev I.V."/>
            <person name="Debuchy R."/>
            <person name="Gladieux P."/>
            <person name="Hiltunen Thoren M."/>
            <person name="Johannesson H."/>
        </authorList>
    </citation>
    <scope>NUCLEOTIDE SEQUENCE</scope>
    <source>
        <strain evidence="5">PSN309</strain>
    </source>
</reference>
<gene>
    <name evidence="5" type="ORF">QBC35DRAFT_197476</name>
</gene>
<accession>A0AAN6X2Y0</accession>
<reference evidence="5" key="2">
    <citation type="submission" date="2023-05" db="EMBL/GenBank/DDBJ databases">
        <authorList>
            <consortium name="Lawrence Berkeley National Laboratory"/>
            <person name="Steindorff A."/>
            <person name="Hensen N."/>
            <person name="Bonometti L."/>
            <person name="Westerberg I."/>
            <person name="Brannstrom I.O."/>
            <person name="Guillou S."/>
            <person name="Cros-Aarteil S."/>
            <person name="Calhoun S."/>
            <person name="Haridas S."/>
            <person name="Kuo A."/>
            <person name="Mondo S."/>
            <person name="Pangilinan J."/>
            <person name="Riley R."/>
            <person name="Labutti K."/>
            <person name="Andreopoulos B."/>
            <person name="Lipzen A."/>
            <person name="Chen C."/>
            <person name="Yanf M."/>
            <person name="Daum C."/>
            <person name="Ng V."/>
            <person name="Clum A."/>
            <person name="Ohm R."/>
            <person name="Martin F."/>
            <person name="Silar P."/>
            <person name="Natvig D."/>
            <person name="Lalanne C."/>
            <person name="Gautier V."/>
            <person name="Ament-Velasquez S.L."/>
            <person name="Kruys A."/>
            <person name="Hutchinson M.I."/>
            <person name="Powell A.J."/>
            <person name="Barry K."/>
            <person name="Miller A.N."/>
            <person name="Grigoriev I.V."/>
            <person name="Debuchy R."/>
            <person name="Gladieux P."/>
            <person name="Thoren M.H."/>
            <person name="Johannesson H."/>
        </authorList>
    </citation>
    <scope>NUCLEOTIDE SEQUENCE</scope>
    <source>
        <strain evidence="5">PSN309</strain>
    </source>
</reference>
<evidence type="ECO:0000313" key="5">
    <source>
        <dbReference type="EMBL" id="KAK4192641.1"/>
    </source>
</evidence>
<dbReference type="EMBL" id="MU864353">
    <property type="protein sequence ID" value="KAK4192641.1"/>
    <property type="molecule type" value="Genomic_DNA"/>
</dbReference>
<dbReference type="InterPro" id="IPR050983">
    <property type="entry name" value="GST_Omega/HSP26"/>
</dbReference>
<dbReference type="AlphaFoldDB" id="A0AAN6X2Y0"/>
<dbReference type="Gene3D" id="1.20.1050.10">
    <property type="match status" value="1"/>
</dbReference>
<evidence type="ECO:0000259" key="4">
    <source>
        <dbReference type="PROSITE" id="PS50405"/>
    </source>
</evidence>
<dbReference type="GO" id="GO:0005737">
    <property type="term" value="C:cytoplasm"/>
    <property type="evidence" value="ECO:0007669"/>
    <property type="project" value="TreeGrafter"/>
</dbReference>
<dbReference type="InterPro" id="IPR040079">
    <property type="entry name" value="Glutathione_S-Trfase"/>
</dbReference>
<evidence type="ECO:0000259" key="3">
    <source>
        <dbReference type="PROSITE" id="PS50404"/>
    </source>
</evidence>
<organism evidence="5 6">
    <name type="scientific">Podospora australis</name>
    <dbReference type="NCBI Taxonomy" id="1536484"/>
    <lineage>
        <taxon>Eukaryota</taxon>
        <taxon>Fungi</taxon>
        <taxon>Dikarya</taxon>
        <taxon>Ascomycota</taxon>
        <taxon>Pezizomycotina</taxon>
        <taxon>Sordariomycetes</taxon>
        <taxon>Sordariomycetidae</taxon>
        <taxon>Sordariales</taxon>
        <taxon>Podosporaceae</taxon>
        <taxon>Podospora</taxon>
    </lineage>
</organism>
<comment type="caution">
    <text evidence="5">The sequence shown here is derived from an EMBL/GenBank/DDBJ whole genome shotgun (WGS) entry which is preliminary data.</text>
</comment>
<feature type="region of interest" description="Disordered" evidence="2">
    <location>
        <begin position="49"/>
        <end position="80"/>
    </location>
</feature>
<dbReference type="PANTHER" id="PTHR43968">
    <property type="match status" value="1"/>
</dbReference>
<dbReference type="CDD" id="cd00299">
    <property type="entry name" value="GST_C_family"/>
    <property type="match status" value="1"/>
</dbReference>
<dbReference type="Gene3D" id="3.40.30.10">
    <property type="entry name" value="Glutaredoxin"/>
    <property type="match status" value="1"/>
</dbReference>
<feature type="domain" description="GST N-terminal" evidence="3">
    <location>
        <begin position="377"/>
        <end position="457"/>
    </location>
</feature>
<dbReference type="InterPro" id="IPR004045">
    <property type="entry name" value="Glutathione_S-Trfase_N"/>
</dbReference>
<dbReference type="SUPFAM" id="SSF52833">
    <property type="entry name" value="Thioredoxin-like"/>
    <property type="match status" value="1"/>
</dbReference>
<dbReference type="InterPro" id="IPR036249">
    <property type="entry name" value="Thioredoxin-like_sf"/>
</dbReference>
<dbReference type="CDD" id="cd00570">
    <property type="entry name" value="GST_N_family"/>
    <property type="match status" value="1"/>
</dbReference>
<dbReference type="SFLD" id="SFLDS00019">
    <property type="entry name" value="Glutathione_Transferase_(cytos"/>
    <property type="match status" value="1"/>
</dbReference>
<dbReference type="SUPFAM" id="SSF47616">
    <property type="entry name" value="GST C-terminal domain-like"/>
    <property type="match status" value="1"/>
</dbReference>
<dbReference type="InterPro" id="IPR010987">
    <property type="entry name" value="Glutathione-S-Trfase_C-like"/>
</dbReference>
<feature type="region of interest" description="Disordered" evidence="2">
    <location>
        <begin position="234"/>
        <end position="257"/>
    </location>
</feature>
<dbReference type="InterPro" id="IPR036282">
    <property type="entry name" value="Glutathione-S-Trfase_C_sf"/>
</dbReference>
<dbReference type="Pfam" id="PF13417">
    <property type="entry name" value="GST_N_3"/>
    <property type="match status" value="1"/>
</dbReference>
<feature type="compositionally biased region" description="Polar residues" evidence="2">
    <location>
        <begin position="67"/>
        <end position="77"/>
    </location>
</feature>
<sequence length="609" mass="68814">MSFPRVGAPHSSPHDSAVHFELDQHQRRHRHLQQHQSLQHQQHEIPFINGGETECSHPPHSPVHATHASQPSRSSHGTILDVSDDNAIKTSSNLHPEPSDTSNSYARVEGISDDATIAYGIRPNEPQRRKQLPRQRQTCDRQKSSPLAMSVGFDDATGYGPSQSGGLPVRMVADPPNRDEWRRRLFNLESTVLLSNEEFETYFPWVDNVYSHRSTQLYKKKPFITHYWDCRLKGRAPGTPKPEDPNRKKRKRSVRERDQCDVKIKITQYHPGAASILQGDDRSSMDTEVLEKALTISENEPFWTIQRINHNGLNAVGDSRPPPVHKHDLSRSDEIKKSSVRRWLAALEQSAKRAQKPWPWKPTGDAATTAKVHSQEADIKFYAACFCPFSQRVWIALEAKGIAYQYCETYPLRKPKPTQLLEANPRGLVPVIQQGKWACAESSVILEYLEDLSSSSSSGGCNNSNSVVLHPTDPQLRANCRLWIEFINARIVPSFYALLSVADDEAHVLGSERLDKDISELVQAADEEGPYFLGDHICLVDIHLAPFALRLSRLLKPFRGWKPPPSGSRLDKWLEALENNPHIRRTTSAQALYVKSLHDLAKGYQGKTD</sequence>
<feature type="domain" description="GST C-terminal" evidence="4">
    <location>
        <begin position="473"/>
        <end position="609"/>
    </location>
</feature>
<proteinExistence type="inferred from homology"/>
<name>A0AAN6X2Y0_9PEZI</name>
<dbReference type="Proteomes" id="UP001302126">
    <property type="component" value="Unassembled WGS sequence"/>
</dbReference>